<gene>
    <name evidence="4" type="ORF">EDC14_101475</name>
</gene>
<keyword evidence="5" id="KW-1185">Reference proteome</keyword>
<feature type="domain" description="Gfo/Idh/MocA-like oxidoreductase N-terminal" evidence="2">
    <location>
        <begin position="4"/>
        <end position="122"/>
    </location>
</feature>
<dbReference type="Gene3D" id="3.30.360.10">
    <property type="entry name" value="Dihydrodipicolinate Reductase, domain 2"/>
    <property type="match status" value="1"/>
</dbReference>
<dbReference type="Proteomes" id="UP000295008">
    <property type="component" value="Unassembled WGS sequence"/>
</dbReference>
<dbReference type="GO" id="GO:0016491">
    <property type="term" value="F:oxidoreductase activity"/>
    <property type="evidence" value="ECO:0007669"/>
    <property type="project" value="UniProtKB-KW"/>
</dbReference>
<feature type="domain" description="GFO/IDH/MocA-like oxidoreductase" evidence="3">
    <location>
        <begin position="136"/>
        <end position="273"/>
    </location>
</feature>
<dbReference type="InterPro" id="IPR055170">
    <property type="entry name" value="GFO_IDH_MocA-like_dom"/>
</dbReference>
<dbReference type="InterPro" id="IPR000683">
    <property type="entry name" value="Gfo/Idh/MocA-like_OxRdtase_N"/>
</dbReference>
<reference evidence="4 5" key="1">
    <citation type="submission" date="2019-03" db="EMBL/GenBank/DDBJ databases">
        <title>Genomic Encyclopedia of Type Strains, Phase IV (KMG-IV): sequencing the most valuable type-strain genomes for metagenomic binning, comparative biology and taxonomic classification.</title>
        <authorList>
            <person name="Goeker M."/>
        </authorList>
    </citation>
    <scope>NUCLEOTIDE SEQUENCE [LARGE SCALE GENOMIC DNA]</scope>
    <source>
        <strain evidence="4 5">LX-B</strain>
    </source>
</reference>
<dbReference type="OrthoDB" id="251184at2"/>
<evidence type="ECO:0000256" key="1">
    <source>
        <dbReference type="ARBA" id="ARBA00023002"/>
    </source>
</evidence>
<dbReference type="AlphaFoldDB" id="A0A4R1RMH6"/>
<evidence type="ECO:0000313" key="5">
    <source>
        <dbReference type="Proteomes" id="UP000295008"/>
    </source>
</evidence>
<organism evidence="4 5">
    <name type="scientific">Hydrogenispora ethanolica</name>
    <dbReference type="NCBI Taxonomy" id="1082276"/>
    <lineage>
        <taxon>Bacteria</taxon>
        <taxon>Bacillati</taxon>
        <taxon>Bacillota</taxon>
        <taxon>Hydrogenispora</taxon>
    </lineage>
</organism>
<dbReference type="Gene3D" id="3.40.50.720">
    <property type="entry name" value="NAD(P)-binding Rossmann-like Domain"/>
    <property type="match status" value="1"/>
</dbReference>
<accession>A0A4R1RMH6</accession>
<dbReference type="GO" id="GO:0000166">
    <property type="term" value="F:nucleotide binding"/>
    <property type="evidence" value="ECO:0007669"/>
    <property type="project" value="InterPro"/>
</dbReference>
<proteinExistence type="predicted"/>
<dbReference type="Pfam" id="PF22725">
    <property type="entry name" value="GFO_IDH_MocA_C3"/>
    <property type="match status" value="1"/>
</dbReference>
<keyword evidence="1" id="KW-0560">Oxidoreductase</keyword>
<dbReference type="PANTHER" id="PTHR43818:SF11">
    <property type="entry name" value="BCDNA.GH03377"/>
    <property type="match status" value="1"/>
</dbReference>
<evidence type="ECO:0000259" key="2">
    <source>
        <dbReference type="Pfam" id="PF01408"/>
    </source>
</evidence>
<name>A0A4R1RMH6_HYDET</name>
<dbReference type="InterPro" id="IPR036291">
    <property type="entry name" value="NAD(P)-bd_dom_sf"/>
</dbReference>
<evidence type="ECO:0000259" key="3">
    <source>
        <dbReference type="Pfam" id="PF22725"/>
    </source>
</evidence>
<dbReference type="PANTHER" id="PTHR43818">
    <property type="entry name" value="BCDNA.GH03377"/>
    <property type="match status" value="1"/>
</dbReference>
<dbReference type="RefSeq" id="WP_132014642.1">
    <property type="nucleotide sequence ID" value="NZ_SLUN01000014.1"/>
</dbReference>
<dbReference type="SUPFAM" id="SSF51735">
    <property type="entry name" value="NAD(P)-binding Rossmann-fold domains"/>
    <property type="match status" value="1"/>
</dbReference>
<dbReference type="Pfam" id="PF01408">
    <property type="entry name" value="GFO_IDH_MocA"/>
    <property type="match status" value="1"/>
</dbReference>
<dbReference type="SUPFAM" id="SSF55347">
    <property type="entry name" value="Glyceraldehyde-3-phosphate dehydrogenase-like, C-terminal domain"/>
    <property type="match status" value="1"/>
</dbReference>
<dbReference type="InterPro" id="IPR050463">
    <property type="entry name" value="Gfo/Idh/MocA_oxidrdct_glycsds"/>
</dbReference>
<protein>
    <submittedName>
        <fullName evidence="4">Putative dehydrogenase</fullName>
    </submittedName>
</protein>
<evidence type="ECO:0000313" key="4">
    <source>
        <dbReference type="EMBL" id="TCL67386.1"/>
    </source>
</evidence>
<dbReference type="EMBL" id="SLUN01000014">
    <property type="protein sequence ID" value="TCL67386.1"/>
    <property type="molecule type" value="Genomic_DNA"/>
</dbReference>
<comment type="caution">
    <text evidence="4">The sequence shown here is derived from an EMBL/GenBank/DDBJ whole genome shotgun (WGS) entry which is preliminary data.</text>
</comment>
<sequence length="359" mass="39218">MKKVRVGIIGTGYTIGIANQHVAAYRANGRAELTAIYDILPGRAAEWAAQKGITGVTICESIEQLFGLVDAVSLCTPNCTHVDLAIKAMEAGKHLICEKPYALSYEEGKRAVECAKAHPGVVALIGFNYREIPAIKYMKQIIDAGTIGQVYSCRQELGGARIADPTAVKLEWRMQEKLSGSGALADFGCHMLDLADYLLSDTQGKICEVQAMRSTMIRERTVIGDENRKAAVTNDDIAVFNGRMPSGTLLSFLSCRIGMPRQMMEIVGEGGMLIFNGNPNEVEVWLKEKNGGYDGSKRQIVPVPDECKGEEGHKGLVNEFIDAILDGKPAVRNLERGLYIQYILDMLQKSADEAMTVKL</sequence>